<evidence type="ECO:0000313" key="7">
    <source>
        <dbReference type="Proteomes" id="UP001243717"/>
    </source>
</evidence>
<protein>
    <submittedName>
        <fullName evidence="6">LacI family DNA-binding transcriptional regulator</fullName>
    </submittedName>
</protein>
<feature type="domain" description="HTH lacI-type" evidence="5">
    <location>
        <begin position="48"/>
        <end position="102"/>
    </location>
</feature>
<dbReference type="RefSeq" id="WP_308985148.1">
    <property type="nucleotide sequence ID" value="NZ_JARXIC010000013.1"/>
</dbReference>
<dbReference type="Gene3D" id="3.40.50.2300">
    <property type="match status" value="2"/>
</dbReference>
<dbReference type="InterPro" id="IPR010982">
    <property type="entry name" value="Lambda_DNA-bd_dom_sf"/>
</dbReference>
<dbReference type="CDD" id="cd01392">
    <property type="entry name" value="HTH_LacI"/>
    <property type="match status" value="1"/>
</dbReference>
<keyword evidence="3 6" id="KW-0238">DNA-binding</keyword>
<keyword evidence="7" id="KW-1185">Reference proteome</keyword>
<dbReference type="Gene3D" id="1.10.260.40">
    <property type="entry name" value="lambda repressor-like DNA-binding domains"/>
    <property type="match status" value="1"/>
</dbReference>
<evidence type="ECO:0000256" key="4">
    <source>
        <dbReference type="ARBA" id="ARBA00023163"/>
    </source>
</evidence>
<organism evidence="6 7">
    <name type="scientific">Thalassobacterium sedimentorum</name>
    <dbReference type="NCBI Taxonomy" id="3041258"/>
    <lineage>
        <taxon>Bacteria</taxon>
        <taxon>Pseudomonadati</taxon>
        <taxon>Verrucomicrobiota</taxon>
        <taxon>Opitutia</taxon>
        <taxon>Puniceicoccales</taxon>
        <taxon>Coraliomargaritaceae</taxon>
        <taxon>Thalassobacterium</taxon>
    </lineage>
</organism>
<dbReference type="InterPro" id="IPR028082">
    <property type="entry name" value="Peripla_BP_I"/>
</dbReference>
<dbReference type="PROSITE" id="PS50932">
    <property type="entry name" value="HTH_LACI_2"/>
    <property type="match status" value="1"/>
</dbReference>
<dbReference type="Proteomes" id="UP001243717">
    <property type="component" value="Unassembled WGS sequence"/>
</dbReference>
<dbReference type="GO" id="GO:0003677">
    <property type="term" value="F:DNA binding"/>
    <property type="evidence" value="ECO:0007669"/>
    <property type="project" value="UniProtKB-KW"/>
</dbReference>
<keyword evidence="4" id="KW-0804">Transcription</keyword>
<dbReference type="InterPro" id="IPR000843">
    <property type="entry name" value="HTH_LacI"/>
</dbReference>
<gene>
    <name evidence="6" type="ORF">QEH59_09605</name>
</gene>
<dbReference type="SMART" id="SM00354">
    <property type="entry name" value="HTH_LACI"/>
    <property type="match status" value="1"/>
</dbReference>
<keyword evidence="2" id="KW-0805">Transcription regulation</keyword>
<evidence type="ECO:0000256" key="2">
    <source>
        <dbReference type="ARBA" id="ARBA00023015"/>
    </source>
</evidence>
<evidence type="ECO:0000256" key="3">
    <source>
        <dbReference type="ARBA" id="ARBA00023125"/>
    </source>
</evidence>
<dbReference type="SUPFAM" id="SSF47413">
    <property type="entry name" value="lambda repressor-like DNA-binding domains"/>
    <property type="match status" value="1"/>
</dbReference>
<dbReference type="SUPFAM" id="SSF53822">
    <property type="entry name" value="Periplasmic binding protein-like I"/>
    <property type="match status" value="1"/>
</dbReference>
<evidence type="ECO:0000313" key="6">
    <source>
        <dbReference type="EMBL" id="MDQ8194681.1"/>
    </source>
</evidence>
<name>A0ABU1AIP4_9BACT</name>
<proteinExistence type="predicted"/>
<sequence>MHLVFQGVGDLAIATNLTRSEKKLSFAIIVDALELSMAKMNHDSGRRVTLADVAKAAGLSRAATSYALRNDPNAAPKTRARVQAIAKEIGYRPDPVLSKLMLRLHEGGIRASGSRIAFLNVGESVDYIQRTSALMDFFGSAQARANEHGYDTEEFWLHEPGRSSQRLAQILEARGIQGLLVGSTGHPNSCLEFPWDRFAAVTVGYSVMKPRLHRVVTHHYENALQAIGKMRDQGYRKLGLLVDPVLEPTMKQLHLAALLTQQQGWSATECLPVCSGVEGFTKWIQAHQPDVILNGTDLSRAQLTKFGLPESLSLVSLVADDGEAVGMGVRLGYQKLGRIAMNVLADLLLHDELGVPEDSRIVMVDGEWFDSTFEA</sequence>
<keyword evidence="1" id="KW-0678">Repressor</keyword>
<dbReference type="Pfam" id="PF00356">
    <property type="entry name" value="LacI"/>
    <property type="match status" value="1"/>
</dbReference>
<evidence type="ECO:0000256" key="1">
    <source>
        <dbReference type="ARBA" id="ARBA00022491"/>
    </source>
</evidence>
<evidence type="ECO:0000259" key="5">
    <source>
        <dbReference type="PROSITE" id="PS50932"/>
    </source>
</evidence>
<accession>A0ABU1AIP4</accession>
<reference evidence="6 7" key="1">
    <citation type="submission" date="2023-04" db="EMBL/GenBank/DDBJ databases">
        <title>A novel bacteria isolated from coastal sediment.</title>
        <authorList>
            <person name="Liu X.-J."/>
            <person name="Du Z.-J."/>
        </authorList>
    </citation>
    <scope>NUCLEOTIDE SEQUENCE [LARGE SCALE GENOMIC DNA]</scope>
    <source>
        <strain evidence="6 7">SDUM461004</strain>
    </source>
</reference>
<dbReference type="EMBL" id="JARXIC010000013">
    <property type="protein sequence ID" value="MDQ8194681.1"/>
    <property type="molecule type" value="Genomic_DNA"/>
</dbReference>
<dbReference type="PANTHER" id="PTHR30146:SF148">
    <property type="entry name" value="HTH-TYPE TRANSCRIPTIONAL REPRESSOR PURR-RELATED"/>
    <property type="match status" value="1"/>
</dbReference>
<dbReference type="PANTHER" id="PTHR30146">
    <property type="entry name" value="LACI-RELATED TRANSCRIPTIONAL REPRESSOR"/>
    <property type="match status" value="1"/>
</dbReference>
<comment type="caution">
    <text evidence="6">The sequence shown here is derived from an EMBL/GenBank/DDBJ whole genome shotgun (WGS) entry which is preliminary data.</text>
</comment>